<keyword evidence="2" id="KW-1185">Reference proteome</keyword>
<name>A0A812U0G2_9DINO</name>
<dbReference type="OrthoDB" id="414233at2759"/>
<evidence type="ECO:0000313" key="1">
    <source>
        <dbReference type="EMBL" id="CAE7557149.1"/>
    </source>
</evidence>
<comment type="caution">
    <text evidence="1">The sequence shown here is derived from an EMBL/GenBank/DDBJ whole genome shotgun (WGS) entry which is preliminary data.</text>
</comment>
<sequence length="684" mass="74273">MAALTPELRSTVAGYLKRAQEGTLVQSVNALHDFLLGQKLAWNLKLSPELVGVHPENRDGLGISASHVQELITNIASIGFSTAESRAVCLEVPADSRGDLCREFNRRLSAEANGKLAPVNPTMLKYASIVGSHANQAARCFVHGVCHEDPKVTIEGRLSMEKLAMVDPVWHSSIREGLTWMVVSYEIAEVFPEYVALAQSAGNAAGQIASGEGELQLARKVNQAIEGFLTRTGKDTVSYTDIAPGILRSKPPSGSSLPGIFTFVLRYGGGAGSDSFLAKTEKHIRAHGIASRSQGPEFWSALSTEIKGSSNQRVLWRHMLLKLAFCGPGKILNLGDIKRALAGKDILPKAEQAEKLALRMHQLLHADARLTGEVAAATLSEVEMEMTAVIFQKKKFTTRALRKYDDSGAPVNNARVLELGFEKGVQVIRKADEVVAVVEEIQPDKVTLKLASDGSLVTCSANAFIQGKWKKHTDKSQPIQVGEWWESSPCASPDFLISTVKGRVMLSMLQQYEAFKHEKALQIFSKPREVKSLKAFAVGALQVPICTNRVDIRPSSQAGSQGAILIGSMKGAGADMSVYIVPSVTFPKDGNIGFISPAWCMKASCDKEECNLEVSAPAAAKNFSKQKLEKMNASIHLPSIRNFRKIEVDDSLVIFRPDLAKADDIEKLEPLTPTPAPKKKARTS</sequence>
<reference evidence="1" key="1">
    <citation type="submission" date="2021-02" db="EMBL/GenBank/DDBJ databases">
        <authorList>
            <person name="Dougan E. K."/>
            <person name="Rhodes N."/>
            <person name="Thang M."/>
            <person name="Chan C."/>
        </authorList>
    </citation>
    <scope>NUCLEOTIDE SEQUENCE</scope>
</reference>
<dbReference type="AlphaFoldDB" id="A0A812U0G2"/>
<organism evidence="1 2">
    <name type="scientific">Symbiodinium necroappetens</name>
    <dbReference type="NCBI Taxonomy" id="1628268"/>
    <lineage>
        <taxon>Eukaryota</taxon>
        <taxon>Sar</taxon>
        <taxon>Alveolata</taxon>
        <taxon>Dinophyceae</taxon>
        <taxon>Suessiales</taxon>
        <taxon>Symbiodiniaceae</taxon>
        <taxon>Symbiodinium</taxon>
    </lineage>
</organism>
<protein>
    <submittedName>
        <fullName evidence="1">Uncharacterized protein</fullName>
    </submittedName>
</protein>
<gene>
    <name evidence="1" type="ORF">SNEC2469_LOCUS16082</name>
</gene>
<evidence type="ECO:0000313" key="2">
    <source>
        <dbReference type="Proteomes" id="UP000601435"/>
    </source>
</evidence>
<dbReference type="EMBL" id="CAJNJA010026274">
    <property type="protein sequence ID" value="CAE7557149.1"/>
    <property type="molecule type" value="Genomic_DNA"/>
</dbReference>
<accession>A0A812U0G2</accession>
<dbReference type="Proteomes" id="UP000601435">
    <property type="component" value="Unassembled WGS sequence"/>
</dbReference>
<proteinExistence type="predicted"/>